<reference evidence="1" key="1">
    <citation type="submission" date="2021-12" db="EMBL/GenBank/DDBJ databases">
        <authorList>
            <person name="Martin H S."/>
        </authorList>
    </citation>
    <scope>NUCLEOTIDE SEQUENCE</scope>
</reference>
<keyword evidence="2" id="KW-1185">Reference proteome</keyword>
<proteinExistence type="predicted"/>
<dbReference type="OrthoDB" id="6753304at2759"/>
<dbReference type="AlphaFoldDB" id="A0A8J9UYD9"/>
<accession>A0A8J9UYD9</accession>
<dbReference type="EMBL" id="OV170227">
    <property type="protein sequence ID" value="CAH0728047.1"/>
    <property type="molecule type" value="Genomic_DNA"/>
</dbReference>
<evidence type="ECO:0000313" key="1">
    <source>
        <dbReference type="EMBL" id="CAH0728047.1"/>
    </source>
</evidence>
<dbReference type="Proteomes" id="UP000838878">
    <property type="component" value="Chromosome 7"/>
</dbReference>
<feature type="non-terminal residue" evidence="1">
    <location>
        <position position="88"/>
    </location>
</feature>
<sequence>MVTPEPVCEDVKDKIIDCYNLSHPDEIIKCWDTIGEFSQCVQDAGTKRLHARNERDARETARRSRYVARAREHALKELSSDDEQKRKL</sequence>
<name>A0A8J9UYD9_9NEOP</name>
<protein>
    <submittedName>
        <fullName evidence="1">Uncharacterized protein</fullName>
    </submittedName>
</protein>
<gene>
    <name evidence="1" type="ORF">BINO364_LOCUS13310</name>
</gene>
<evidence type="ECO:0000313" key="2">
    <source>
        <dbReference type="Proteomes" id="UP000838878"/>
    </source>
</evidence>
<organism evidence="1 2">
    <name type="scientific">Brenthis ino</name>
    <name type="common">lesser marbled fritillary</name>
    <dbReference type="NCBI Taxonomy" id="405034"/>
    <lineage>
        <taxon>Eukaryota</taxon>
        <taxon>Metazoa</taxon>
        <taxon>Ecdysozoa</taxon>
        <taxon>Arthropoda</taxon>
        <taxon>Hexapoda</taxon>
        <taxon>Insecta</taxon>
        <taxon>Pterygota</taxon>
        <taxon>Neoptera</taxon>
        <taxon>Endopterygota</taxon>
        <taxon>Lepidoptera</taxon>
        <taxon>Glossata</taxon>
        <taxon>Ditrysia</taxon>
        <taxon>Papilionoidea</taxon>
        <taxon>Nymphalidae</taxon>
        <taxon>Heliconiinae</taxon>
        <taxon>Argynnini</taxon>
        <taxon>Brenthis</taxon>
    </lineage>
</organism>